<dbReference type="InterPro" id="IPR003591">
    <property type="entry name" value="Leu-rich_rpt_typical-subtyp"/>
</dbReference>
<dbReference type="GO" id="GO:0031012">
    <property type="term" value="C:extracellular matrix"/>
    <property type="evidence" value="ECO:0007669"/>
    <property type="project" value="TreeGrafter"/>
</dbReference>
<accession>A0AAE0S837</accession>
<keyword evidence="4" id="KW-0812">Transmembrane</keyword>
<dbReference type="InterPro" id="IPR001611">
    <property type="entry name" value="Leu-rich_rpt"/>
</dbReference>
<dbReference type="PROSITE" id="PS51450">
    <property type="entry name" value="LRR"/>
    <property type="match status" value="1"/>
</dbReference>
<keyword evidence="1" id="KW-0433">Leucine-rich repeat</keyword>
<keyword evidence="3" id="KW-0677">Repeat</keyword>
<name>A0AAE0S837_9BIVA</name>
<keyword evidence="6" id="KW-1185">Reference proteome</keyword>
<dbReference type="SUPFAM" id="SSF52058">
    <property type="entry name" value="L domain-like"/>
    <property type="match status" value="1"/>
</dbReference>
<dbReference type="SMART" id="SM00369">
    <property type="entry name" value="LRR_TYP"/>
    <property type="match status" value="6"/>
</dbReference>
<organism evidence="5 6">
    <name type="scientific">Potamilus streckersoni</name>
    <dbReference type="NCBI Taxonomy" id="2493646"/>
    <lineage>
        <taxon>Eukaryota</taxon>
        <taxon>Metazoa</taxon>
        <taxon>Spiralia</taxon>
        <taxon>Lophotrochozoa</taxon>
        <taxon>Mollusca</taxon>
        <taxon>Bivalvia</taxon>
        <taxon>Autobranchia</taxon>
        <taxon>Heteroconchia</taxon>
        <taxon>Palaeoheterodonta</taxon>
        <taxon>Unionida</taxon>
        <taxon>Unionoidea</taxon>
        <taxon>Unionidae</taxon>
        <taxon>Ambleminae</taxon>
        <taxon>Lampsilini</taxon>
        <taxon>Potamilus</taxon>
    </lineage>
</organism>
<dbReference type="InterPro" id="IPR032675">
    <property type="entry name" value="LRR_dom_sf"/>
</dbReference>
<feature type="transmembrane region" description="Helical" evidence="4">
    <location>
        <begin position="12"/>
        <end position="31"/>
    </location>
</feature>
<keyword evidence="4" id="KW-1133">Transmembrane helix</keyword>
<comment type="caution">
    <text evidence="5">The sequence shown here is derived from an EMBL/GenBank/DDBJ whole genome shotgun (WGS) entry which is preliminary data.</text>
</comment>
<dbReference type="GO" id="GO:0005615">
    <property type="term" value="C:extracellular space"/>
    <property type="evidence" value="ECO:0007669"/>
    <property type="project" value="TreeGrafter"/>
</dbReference>
<reference evidence="5" key="2">
    <citation type="journal article" date="2021" name="Genome Biol. Evol.">
        <title>Developing a high-quality reference genome for a parasitic bivalve with doubly uniparental inheritance (Bivalvia: Unionida).</title>
        <authorList>
            <person name="Smith C.H."/>
        </authorList>
    </citation>
    <scope>NUCLEOTIDE SEQUENCE</scope>
    <source>
        <strain evidence="5">CHS0354</strain>
        <tissue evidence="5">Mantle</tissue>
    </source>
</reference>
<dbReference type="Pfam" id="PF13855">
    <property type="entry name" value="LRR_8"/>
    <property type="match status" value="2"/>
</dbReference>
<dbReference type="EMBL" id="JAEAOA010001380">
    <property type="protein sequence ID" value="KAK3586540.1"/>
    <property type="molecule type" value="Genomic_DNA"/>
</dbReference>
<evidence type="ECO:0000256" key="4">
    <source>
        <dbReference type="SAM" id="Phobius"/>
    </source>
</evidence>
<dbReference type="InterPro" id="IPR050328">
    <property type="entry name" value="Dev_Immune_Receptor"/>
</dbReference>
<evidence type="ECO:0000256" key="2">
    <source>
        <dbReference type="ARBA" id="ARBA00022729"/>
    </source>
</evidence>
<dbReference type="PANTHER" id="PTHR24373:SF370">
    <property type="entry name" value="FISH-LIPS, ISOFORM E"/>
    <property type="match status" value="1"/>
</dbReference>
<evidence type="ECO:0000256" key="3">
    <source>
        <dbReference type="ARBA" id="ARBA00022737"/>
    </source>
</evidence>
<proteinExistence type="predicted"/>
<keyword evidence="4" id="KW-0472">Membrane</keyword>
<protein>
    <submittedName>
        <fullName evidence="5">Uncharacterized protein</fullName>
    </submittedName>
</protein>
<reference evidence="5" key="1">
    <citation type="journal article" date="2021" name="Genome Biol. Evol.">
        <title>A High-Quality Reference Genome for a Parasitic Bivalve with Doubly Uniparental Inheritance (Bivalvia: Unionida).</title>
        <authorList>
            <person name="Smith C.H."/>
        </authorList>
    </citation>
    <scope>NUCLEOTIDE SEQUENCE</scope>
    <source>
        <strain evidence="5">CHS0354</strain>
    </source>
</reference>
<evidence type="ECO:0000256" key="1">
    <source>
        <dbReference type="ARBA" id="ARBA00022614"/>
    </source>
</evidence>
<dbReference type="PANTHER" id="PTHR24373">
    <property type="entry name" value="SLIT RELATED LEUCINE-RICH REPEAT NEURONAL PROTEIN"/>
    <property type="match status" value="1"/>
</dbReference>
<keyword evidence="2" id="KW-0732">Signal</keyword>
<evidence type="ECO:0000313" key="5">
    <source>
        <dbReference type="EMBL" id="KAK3586540.1"/>
    </source>
</evidence>
<gene>
    <name evidence="5" type="ORF">CHS0354_022672</name>
</gene>
<dbReference type="Proteomes" id="UP001195483">
    <property type="component" value="Unassembled WGS sequence"/>
</dbReference>
<dbReference type="Gene3D" id="3.80.10.10">
    <property type="entry name" value="Ribonuclease Inhibitor"/>
    <property type="match status" value="3"/>
</dbReference>
<evidence type="ECO:0000313" key="6">
    <source>
        <dbReference type="Proteomes" id="UP001195483"/>
    </source>
</evidence>
<reference evidence="5" key="3">
    <citation type="submission" date="2023-05" db="EMBL/GenBank/DDBJ databases">
        <authorList>
            <person name="Smith C.H."/>
        </authorList>
    </citation>
    <scope>NUCLEOTIDE SEQUENCE</scope>
    <source>
        <strain evidence="5">CHS0354</strain>
        <tissue evidence="5">Mantle</tissue>
    </source>
</reference>
<dbReference type="AlphaFoldDB" id="A0AAE0S837"/>
<sequence length="480" mass="53727">MFEHRTSNRKMYIFTGLILYHCLMLALTANICPNTTKCMCTFDILDCSGHYLKIMPAFNPSERYFETLRLYNANLTIINNSSFFGIKVSDILLNDNNISLIRDGAFNGVEDLLNALNLSNNALTTIPSAIGTLRKIQSLDISFNPIDQTAFDDEGDEVLKRIGDTLNEFSFGHDILHEWPHTLRHLVTLKTLNVLGGSFKTLPPAAFHGFEGTLLNLRIQNTKLIAIPVALSRLIYLGRLNFDHNHFIGDAGILVPSFSSTILIHLKDITLKDDSLTVFPNILKYLGGVQKLSLEGNKLDVIGDNSIKVISAINVTDLSLRNCSLSRVPGAISNMRNLSILDLSQNNIHSFERNDFTNMSLIKNLTVSENPLNYISPDAFNELHKLIYLNVQATNLTEIPTAIENSPVLRDVILPTDQIICTCDLSWLKRYIDTHVESTGRPKLHIQGTCETIISSIEEYLHTFIPMCPNYNVTTVSSNV</sequence>